<feature type="compositionally biased region" description="Basic and acidic residues" evidence="1">
    <location>
        <begin position="8"/>
        <end position="17"/>
    </location>
</feature>
<feature type="compositionally biased region" description="Low complexity" evidence="1">
    <location>
        <begin position="58"/>
        <end position="99"/>
    </location>
</feature>
<gene>
    <name evidence="2" type="ORF">Q8F55_001059</name>
</gene>
<evidence type="ECO:0000313" key="2">
    <source>
        <dbReference type="EMBL" id="KAL1413303.1"/>
    </source>
</evidence>
<evidence type="ECO:0000256" key="1">
    <source>
        <dbReference type="SAM" id="MobiDB-lite"/>
    </source>
</evidence>
<reference evidence="2 3" key="1">
    <citation type="submission" date="2023-08" db="EMBL/GenBank/DDBJ databases">
        <title>Annotated Genome Sequence of Vanrija albida AlHP1.</title>
        <authorList>
            <person name="Herzog R."/>
        </authorList>
    </citation>
    <scope>NUCLEOTIDE SEQUENCE [LARGE SCALE GENOMIC DNA]</scope>
    <source>
        <strain evidence="2 3">AlHP1</strain>
    </source>
</reference>
<sequence length="234" mass="24036">MASNGTVDKTKAHRSDDVPEPWLRQWDEQYGNWFYINPTTEPPTVSWYHPASLDDDQLAAAADAAKGAPPAYSPSSSSTRPSQAQQRVSQSQSQSQPQPHVIAQDDANNRFLGAPASDERRRSWGGSGASGNSSSGLGAGLAGGAGGLLLGSLLASGRRNHSGFHSGGLYGHRMGPPPFGYGGFGRPGFGYRGGFGRPYGYGGGCGPFGGGGFGGGGFGGPFGGGFGGRGHRRC</sequence>
<keyword evidence="3" id="KW-1185">Reference proteome</keyword>
<organism evidence="2 3">
    <name type="scientific">Vanrija albida</name>
    <dbReference type="NCBI Taxonomy" id="181172"/>
    <lineage>
        <taxon>Eukaryota</taxon>
        <taxon>Fungi</taxon>
        <taxon>Dikarya</taxon>
        <taxon>Basidiomycota</taxon>
        <taxon>Agaricomycotina</taxon>
        <taxon>Tremellomycetes</taxon>
        <taxon>Trichosporonales</taxon>
        <taxon>Trichosporonaceae</taxon>
        <taxon>Vanrija</taxon>
    </lineage>
</organism>
<protein>
    <recommendedName>
        <fullName evidence="4">WW domain-containing protein</fullName>
    </recommendedName>
</protein>
<proteinExistence type="predicted"/>
<feature type="region of interest" description="Disordered" evidence="1">
    <location>
        <begin position="58"/>
        <end position="134"/>
    </location>
</feature>
<feature type="region of interest" description="Disordered" evidence="1">
    <location>
        <begin position="1"/>
        <end position="23"/>
    </location>
</feature>
<comment type="caution">
    <text evidence="2">The sequence shown here is derived from an EMBL/GenBank/DDBJ whole genome shotgun (WGS) entry which is preliminary data.</text>
</comment>
<evidence type="ECO:0008006" key="4">
    <source>
        <dbReference type="Google" id="ProtNLM"/>
    </source>
</evidence>
<dbReference type="EMBL" id="JBBXJM010000001">
    <property type="protein sequence ID" value="KAL1413303.1"/>
    <property type="molecule type" value="Genomic_DNA"/>
</dbReference>
<evidence type="ECO:0000313" key="3">
    <source>
        <dbReference type="Proteomes" id="UP001565368"/>
    </source>
</evidence>
<name>A0ABR3QEZ5_9TREE</name>
<dbReference type="RefSeq" id="XP_069213247.1">
    <property type="nucleotide sequence ID" value="XM_069349703.1"/>
</dbReference>
<dbReference type="GeneID" id="95982102"/>
<accession>A0ABR3QEZ5</accession>
<dbReference type="Gene3D" id="2.20.70.10">
    <property type="match status" value="1"/>
</dbReference>
<dbReference type="Proteomes" id="UP001565368">
    <property type="component" value="Unassembled WGS sequence"/>
</dbReference>